<protein>
    <submittedName>
        <fullName evidence="1">Uncharacterized protein</fullName>
    </submittedName>
</protein>
<dbReference type="Proteomes" id="UP001341840">
    <property type="component" value="Unassembled WGS sequence"/>
</dbReference>
<sequence length="111" mass="12460">SLSPPNFSSFSITTSVLSSDPAKICWSPSPFCHIPKAPQLQPVETPSVAVELSFCVVVSSALFRWRQRLCLTPLNRRRRSVVAHSNQTTPSPLLQVKFRYKKEIKISSYVV</sequence>
<reference evidence="1 2" key="1">
    <citation type="journal article" date="2023" name="Plants (Basel)">
        <title>Bridging the Gap: Combining Genomics and Transcriptomics Approaches to Understand Stylosanthes scabra, an Orphan Legume from the Brazilian Caatinga.</title>
        <authorList>
            <person name="Ferreira-Neto J.R.C."/>
            <person name="da Silva M.D."/>
            <person name="Binneck E."/>
            <person name="de Melo N.F."/>
            <person name="da Silva R.H."/>
            <person name="de Melo A.L.T.M."/>
            <person name="Pandolfi V."/>
            <person name="Bustamante F.O."/>
            <person name="Brasileiro-Vidal A.C."/>
            <person name="Benko-Iseppon A.M."/>
        </authorList>
    </citation>
    <scope>NUCLEOTIDE SEQUENCE [LARGE SCALE GENOMIC DNA]</scope>
    <source>
        <tissue evidence="1">Leaves</tissue>
    </source>
</reference>
<dbReference type="EMBL" id="JASCZI010242470">
    <property type="protein sequence ID" value="MED6211168.1"/>
    <property type="molecule type" value="Genomic_DNA"/>
</dbReference>
<accession>A0ABU6YQ21</accession>
<name>A0ABU6YQ21_9FABA</name>
<evidence type="ECO:0000313" key="2">
    <source>
        <dbReference type="Proteomes" id="UP001341840"/>
    </source>
</evidence>
<proteinExistence type="predicted"/>
<comment type="caution">
    <text evidence="1">The sequence shown here is derived from an EMBL/GenBank/DDBJ whole genome shotgun (WGS) entry which is preliminary data.</text>
</comment>
<organism evidence="1 2">
    <name type="scientific">Stylosanthes scabra</name>
    <dbReference type="NCBI Taxonomy" id="79078"/>
    <lineage>
        <taxon>Eukaryota</taxon>
        <taxon>Viridiplantae</taxon>
        <taxon>Streptophyta</taxon>
        <taxon>Embryophyta</taxon>
        <taxon>Tracheophyta</taxon>
        <taxon>Spermatophyta</taxon>
        <taxon>Magnoliopsida</taxon>
        <taxon>eudicotyledons</taxon>
        <taxon>Gunneridae</taxon>
        <taxon>Pentapetalae</taxon>
        <taxon>rosids</taxon>
        <taxon>fabids</taxon>
        <taxon>Fabales</taxon>
        <taxon>Fabaceae</taxon>
        <taxon>Papilionoideae</taxon>
        <taxon>50 kb inversion clade</taxon>
        <taxon>dalbergioids sensu lato</taxon>
        <taxon>Dalbergieae</taxon>
        <taxon>Pterocarpus clade</taxon>
        <taxon>Stylosanthes</taxon>
    </lineage>
</organism>
<gene>
    <name evidence="1" type="ORF">PIB30_071089</name>
</gene>
<keyword evidence="2" id="KW-1185">Reference proteome</keyword>
<evidence type="ECO:0000313" key="1">
    <source>
        <dbReference type="EMBL" id="MED6211168.1"/>
    </source>
</evidence>
<feature type="non-terminal residue" evidence="1">
    <location>
        <position position="1"/>
    </location>
</feature>